<proteinExistence type="inferred from homology"/>
<keyword evidence="3" id="KW-0067">ATP-binding</keyword>
<dbReference type="Gene3D" id="3.30.30.30">
    <property type="match status" value="1"/>
</dbReference>
<dbReference type="PRINTS" id="PR00301">
    <property type="entry name" value="HEATSHOCK70"/>
</dbReference>
<dbReference type="InterPro" id="IPR018181">
    <property type="entry name" value="Heat_shock_70_CS"/>
</dbReference>
<dbReference type="GO" id="GO:0005634">
    <property type="term" value="C:nucleus"/>
    <property type="evidence" value="ECO:0007669"/>
    <property type="project" value="TreeGrafter"/>
</dbReference>
<dbReference type="FunFam" id="3.30.30.30:FF:000002">
    <property type="entry name" value="Heat shock 70 kDa protein 4"/>
    <property type="match status" value="1"/>
</dbReference>
<reference evidence="5 6" key="1">
    <citation type="submission" date="2019-04" db="EMBL/GenBank/DDBJ databases">
        <authorList>
            <consortium name="Wellcome Sanger Institute Data Sharing"/>
        </authorList>
    </citation>
    <scope>NUCLEOTIDE SEQUENCE [LARGE SCALE GENOMIC DNA]</scope>
</reference>
<feature type="compositionally biased region" description="Basic and acidic residues" evidence="4">
    <location>
        <begin position="500"/>
        <end position="510"/>
    </location>
</feature>
<feature type="region of interest" description="Disordered" evidence="4">
    <location>
        <begin position="462"/>
        <end position="513"/>
    </location>
</feature>
<evidence type="ECO:0000313" key="5">
    <source>
        <dbReference type="Ensembl" id="ENSSFOP00015040133.1"/>
    </source>
</evidence>
<dbReference type="SUPFAM" id="SSF100934">
    <property type="entry name" value="Heat shock protein 70kD (HSP70), C-terminal subdomain"/>
    <property type="match status" value="2"/>
</dbReference>
<name>A0A8C9VAA8_SCLFO</name>
<sequence>MSVVGFDVGFQNSYIAVAKGGGIETVTNEFTDRCTPSVVSFGSKNRTIGNAAKNQLITNSKNTLFNFKRFHGRSFQDPVVQNEKSNVPYDLVPMKNGRAGVEVMYLDKKHEFSTEQLTAMLLTRLKETAEANIQKKVVDCVISVLATAFDPDLGGKDFDQRLVEYFCTDFKSKYKLDVKSRVRALLRLQQECEKLKKLMSSNSTDIPLNIECFMDDTDVSGKMNRAQFEELCADLIERVTVPLVAVMEQAQLQPQNISAVEVVGGATRIPAIRAKIVKFFGKDVSTTLNADEAVARGCALQCAILSPAFKVREFSITDVTPFPMSLSWSTEGDDPAGCHEVFCKNHMIPFSKVIAFYRKNPFILEVFYSDPSSLPYPEAKIGEFSVLNVSTQDDGERSKVKVKVRVNADGIVSVSSAAMIQKVRAEDHKTLAVESVEDDVCLSQQPQPLVLELCFQDKTQEKNEGDTQMSVDNENQPAPQSPPAEKEHSHSSPHALNGECRAHQPPDAKKPKMKTMHVGLPIEAKLVQQLGKEHLSTYTQLESEMILQDQREKERNNAKNAVEEHVYYYRHKLEGPYLNFLNSMDRNKFSELLARTENWLYNEGEDQEKQVYLDKLAEIQKLGTPVQERYEEAEQRPKLFEELTSRIQTYVKITENYRNGDENYTHIDAPDMEKVSRCVKDTQEWMANVRSAQDKLRHDEDPVVRSTDIRAKLQELERVCELVVTKPKPRVESPVEETTQANSTCSKKGVEDVTMEQEAGLHNGEKPMNGMDLD</sequence>
<dbReference type="Proteomes" id="UP000694397">
    <property type="component" value="Chromosome 10"/>
</dbReference>
<dbReference type="Gene3D" id="3.30.420.40">
    <property type="match status" value="3"/>
</dbReference>
<evidence type="ECO:0000256" key="3">
    <source>
        <dbReference type="ARBA" id="ARBA00022840"/>
    </source>
</evidence>
<dbReference type="GO" id="GO:0140662">
    <property type="term" value="F:ATP-dependent protein folding chaperone"/>
    <property type="evidence" value="ECO:0007669"/>
    <property type="project" value="InterPro"/>
</dbReference>
<dbReference type="AlphaFoldDB" id="A0A8C9VAA8"/>
<dbReference type="PANTHER" id="PTHR45639">
    <property type="entry name" value="HSC70CB, ISOFORM G-RELATED"/>
    <property type="match status" value="1"/>
</dbReference>
<keyword evidence="2" id="KW-0547">Nucleotide-binding</keyword>
<evidence type="ECO:0000256" key="4">
    <source>
        <dbReference type="SAM" id="MobiDB-lite"/>
    </source>
</evidence>
<dbReference type="Gene3D" id="1.20.1270.10">
    <property type="match status" value="2"/>
</dbReference>
<dbReference type="Ensembl" id="ENSSFOT00015041423.1">
    <property type="protein sequence ID" value="ENSSFOP00015040133.1"/>
    <property type="gene ID" value="ENSSFOG00015001796.2"/>
</dbReference>
<dbReference type="FunFam" id="3.30.420.40:FF:000171">
    <property type="entry name" value="Heat shock 70 kDa protein 4"/>
    <property type="match status" value="1"/>
</dbReference>
<dbReference type="InterPro" id="IPR013126">
    <property type="entry name" value="Hsp_70_fam"/>
</dbReference>
<dbReference type="PANTHER" id="PTHR45639:SF2">
    <property type="entry name" value="HEAT SHOCK PROTEIN 105 KDA"/>
    <property type="match status" value="1"/>
</dbReference>
<comment type="similarity">
    <text evidence="1">Belongs to the heat shock protein 70 family.</text>
</comment>
<reference evidence="5" key="3">
    <citation type="submission" date="2025-09" db="UniProtKB">
        <authorList>
            <consortium name="Ensembl"/>
        </authorList>
    </citation>
    <scope>IDENTIFICATION</scope>
</reference>
<evidence type="ECO:0000313" key="6">
    <source>
        <dbReference type="Proteomes" id="UP000694397"/>
    </source>
</evidence>
<feature type="compositionally biased region" description="Polar residues" evidence="4">
    <location>
        <begin position="736"/>
        <end position="746"/>
    </location>
</feature>
<keyword evidence="6" id="KW-1185">Reference proteome</keyword>
<gene>
    <name evidence="5" type="primary">HSPH1</name>
    <name evidence="5" type="synonym">hsph1</name>
</gene>
<dbReference type="SUPFAM" id="SSF53067">
    <property type="entry name" value="Actin-like ATPase domain"/>
    <property type="match status" value="2"/>
</dbReference>
<dbReference type="GO" id="GO:0005524">
    <property type="term" value="F:ATP binding"/>
    <property type="evidence" value="ECO:0007669"/>
    <property type="project" value="UniProtKB-KW"/>
</dbReference>
<dbReference type="FunFam" id="1.20.1270.10:FF:000002">
    <property type="entry name" value="Heat shock 70 kDa protein 4"/>
    <property type="match status" value="1"/>
</dbReference>
<dbReference type="InterPro" id="IPR043129">
    <property type="entry name" value="ATPase_NBD"/>
</dbReference>
<organism evidence="5 6">
    <name type="scientific">Scleropages formosus</name>
    <name type="common">Asian bonytongue</name>
    <name type="synonym">Osteoglossum formosum</name>
    <dbReference type="NCBI Taxonomy" id="113540"/>
    <lineage>
        <taxon>Eukaryota</taxon>
        <taxon>Metazoa</taxon>
        <taxon>Chordata</taxon>
        <taxon>Craniata</taxon>
        <taxon>Vertebrata</taxon>
        <taxon>Euteleostomi</taxon>
        <taxon>Actinopterygii</taxon>
        <taxon>Neopterygii</taxon>
        <taxon>Teleostei</taxon>
        <taxon>Osteoglossocephala</taxon>
        <taxon>Osteoglossomorpha</taxon>
        <taxon>Osteoglossiformes</taxon>
        <taxon>Osteoglossidae</taxon>
        <taxon>Scleropages</taxon>
    </lineage>
</organism>
<evidence type="ECO:0000256" key="1">
    <source>
        <dbReference type="ARBA" id="ARBA00007381"/>
    </source>
</evidence>
<dbReference type="InterPro" id="IPR029047">
    <property type="entry name" value="HSP70_peptide-bd_sf"/>
</dbReference>
<dbReference type="SUPFAM" id="SSF100920">
    <property type="entry name" value="Heat shock protein 70kD (HSP70), peptide-binding domain"/>
    <property type="match status" value="1"/>
</dbReference>
<dbReference type="Gene3D" id="3.90.640.10">
    <property type="entry name" value="Actin, Chain A, domain 4"/>
    <property type="match status" value="1"/>
</dbReference>
<dbReference type="Gene3D" id="2.60.34.10">
    <property type="entry name" value="Substrate Binding Domain Of DNAk, Chain A, domain 1"/>
    <property type="match status" value="1"/>
</dbReference>
<feature type="compositionally biased region" description="Polar residues" evidence="4">
    <location>
        <begin position="466"/>
        <end position="478"/>
    </location>
</feature>
<protein>
    <submittedName>
        <fullName evidence="5">Heat shock protein family H (Hsp110) member 1</fullName>
    </submittedName>
</protein>
<feature type="region of interest" description="Disordered" evidence="4">
    <location>
        <begin position="729"/>
        <end position="774"/>
    </location>
</feature>
<dbReference type="InterPro" id="IPR029048">
    <property type="entry name" value="HSP70_C_sf"/>
</dbReference>
<dbReference type="Pfam" id="PF00012">
    <property type="entry name" value="HSP70"/>
    <property type="match status" value="1"/>
</dbReference>
<evidence type="ECO:0000256" key="2">
    <source>
        <dbReference type="ARBA" id="ARBA00022741"/>
    </source>
</evidence>
<dbReference type="PROSITE" id="PS01036">
    <property type="entry name" value="HSP70_3"/>
    <property type="match status" value="1"/>
</dbReference>
<dbReference type="FunFam" id="3.90.640.10:FF:000004">
    <property type="entry name" value="Heat shock 70 kDa protein 4"/>
    <property type="match status" value="1"/>
</dbReference>
<dbReference type="GeneTree" id="ENSGT00940000159635"/>
<reference evidence="5" key="2">
    <citation type="submission" date="2025-08" db="UniProtKB">
        <authorList>
            <consortium name="Ensembl"/>
        </authorList>
    </citation>
    <scope>IDENTIFICATION</scope>
</reference>
<dbReference type="GO" id="GO:0005829">
    <property type="term" value="C:cytosol"/>
    <property type="evidence" value="ECO:0007669"/>
    <property type="project" value="TreeGrafter"/>
</dbReference>
<accession>A0A8C9VAA8</accession>